<reference evidence="9 10" key="1">
    <citation type="journal article" date="2019" name="Int. J. Syst. Evol. Microbiol.">
        <title>The Global Catalogue of Microorganisms (GCM) 10K type strain sequencing project: providing services to taxonomists for standard genome sequencing and annotation.</title>
        <authorList>
            <consortium name="The Broad Institute Genomics Platform"/>
            <consortium name="The Broad Institute Genome Sequencing Center for Infectious Disease"/>
            <person name="Wu L."/>
            <person name="Ma J."/>
        </authorList>
    </citation>
    <scope>NUCLEOTIDE SEQUENCE [LARGE SCALE GENOMIC DNA]</scope>
    <source>
        <strain evidence="9 10">JCM 14368</strain>
    </source>
</reference>
<dbReference type="Pfam" id="PF11182">
    <property type="entry name" value="AlgF"/>
    <property type="match status" value="1"/>
</dbReference>
<comment type="subcellular location">
    <subcellularLocation>
        <location evidence="1">Periplasm</location>
    </subcellularLocation>
</comment>
<accession>A0ABN1BTI2</accession>
<evidence type="ECO:0000313" key="10">
    <source>
        <dbReference type="Proteomes" id="UP001500191"/>
    </source>
</evidence>
<dbReference type="InterPro" id="IPR035422">
    <property type="entry name" value="AlgF"/>
</dbReference>
<evidence type="ECO:0000256" key="5">
    <source>
        <dbReference type="ARBA" id="ARBA00022729"/>
    </source>
</evidence>
<comment type="similarity">
    <text evidence="3">Belongs to the AlgF family.</text>
</comment>
<evidence type="ECO:0000256" key="4">
    <source>
        <dbReference type="ARBA" id="ARBA00013964"/>
    </source>
</evidence>
<evidence type="ECO:0000256" key="2">
    <source>
        <dbReference type="ARBA" id="ARBA00005182"/>
    </source>
</evidence>
<proteinExistence type="inferred from homology"/>
<evidence type="ECO:0000256" key="1">
    <source>
        <dbReference type="ARBA" id="ARBA00004418"/>
    </source>
</evidence>
<dbReference type="Proteomes" id="UP001500191">
    <property type="component" value="Unassembled WGS sequence"/>
</dbReference>
<sequence>MRTPLLSAALLLSFAAAQEGLYDPAPPADSAFVRVLNASNATLGNKTVTAEKGAASAYVVIPQGDLTAKVGTVSGKLKVEAGNFYSVIAQGSKLVLLKDEGAENRAKAVLTIYNLSKTASVDLKTADGKTAVVTGVKPGESSSRAVNGITVTLAAFSGTKNLGSVKELKLERGNAYALVLTDSGLTITQSTTKTK</sequence>
<name>A0ABN1BTI2_9DEIO</name>
<feature type="signal peptide" evidence="8">
    <location>
        <begin position="1"/>
        <end position="17"/>
    </location>
</feature>
<comment type="caution">
    <text evidence="9">The sequence shown here is derived from an EMBL/GenBank/DDBJ whole genome shotgun (WGS) entry which is preliminary data.</text>
</comment>
<feature type="chain" id="PRO_5045743632" description="Alginate biosynthesis protein AlgF" evidence="8">
    <location>
        <begin position="18"/>
        <end position="195"/>
    </location>
</feature>
<evidence type="ECO:0000313" key="9">
    <source>
        <dbReference type="EMBL" id="GAA0505352.1"/>
    </source>
</evidence>
<gene>
    <name evidence="9" type="ORF">GCM10008937_11550</name>
</gene>
<comment type="pathway">
    <text evidence="2">Glycan biosynthesis; alginate biosynthesis.</text>
</comment>
<evidence type="ECO:0000256" key="3">
    <source>
        <dbReference type="ARBA" id="ARBA00010033"/>
    </source>
</evidence>
<keyword evidence="6" id="KW-0574">Periplasm</keyword>
<keyword evidence="7" id="KW-0016">Alginate biosynthesis</keyword>
<keyword evidence="5 8" id="KW-0732">Signal</keyword>
<keyword evidence="10" id="KW-1185">Reference proteome</keyword>
<evidence type="ECO:0000256" key="7">
    <source>
        <dbReference type="ARBA" id="ARBA00022841"/>
    </source>
</evidence>
<dbReference type="RefSeq" id="WP_343757052.1">
    <property type="nucleotide sequence ID" value="NZ_BAAADB010000008.1"/>
</dbReference>
<evidence type="ECO:0000256" key="6">
    <source>
        <dbReference type="ARBA" id="ARBA00022764"/>
    </source>
</evidence>
<evidence type="ECO:0000256" key="8">
    <source>
        <dbReference type="SAM" id="SignalP"/>
    </source>
</evidence>
<organism evidence="9 10">
    <name type="scientific">Deinococcus depolymerans</name>
    <dbReference type="NCBI Taxonomy" id="392408"/>
    <lineage>
        <taxon>Bacteria</taxon>
        <taxon>Thermotogati</taxon>
        <taxon>Deinococcota</taxon>
        <taxon>Deinococci</taxon>
        <taxon>Deinococcales</taxon>
        <taxon>Deinococcaceae</taxon>
        <taxon>Deinococcus</taxon>
    </lineage>
</organism>
<protein>
    <recommendedName>
        <fullName evidence="4">Alginate biosynthesis protein AlgF</fullName>
    </recommendedName>
</protein>
<dbReference type="EMBL" id="BAAADB010000008">
    <property type="protein sequence ID" value="GAA0505352.1"/>
    <property type="molecule type" value="Genomic_DNA"/>
</dbReference>